<dbReference type="Gene3D" id="3.90.79.10">
    <property type="entry name" value="Nucleoside Triphosphate Pyrophosphohydrolase"/>
    <property type="match status" value="1"/>
</dbReference>
<reference evidence="2 3" key="1">
    <citation type="journal article" date="2016" name="Nat. Commun.">
        <title>Thousands of microbial genomes shed light on interconnected biogeochemical processes in an aquifer system.</title>
        <authorList>
            <person name="Anantharaman K."/>
            <person name="Brown C.T."/>
            <person name="Hug L.A."/>
            <person name="Sharon I."/>
            <person name="Castelle C.J."/>
            <person name="Probst A.J."/>
            <person name="Thomas B.C."/>
            <person name="Singh A."/>
            <person name="Wilkins M.J."/>
            <person name="Karaoz U."/>
            <person name="Brodie E.L."/>
            <person name="Williams K.H."/>
            <person name="Hubbard S.S."/>
            <person name="Banfield J.F."/>
        </authorList>
    </citation>
    <scope>NUCLEOTIDE SEQUENCE [LARGE SCALE GENOMIC DNA]</scope>
</reference>
<dbReference type="SUPFAM" id="SSF55811">
    <property type="entry name" value="Nudix"/>
    <property type="match status" value="1"/>
</dbReference>
<dbReference type="Proteomes" id="UP000178240">
    <property type="component" value="Unassembled WGS sequence"/>
</dbReference>
<evidence type="ECO:0000313" key="3">
    <source>
        <dbReference type="Proteomes" id="UP000178240"/>
    </source>
</evidence>
<dbReference type="EMBL" id="MHIE01000020">
    <property type="protein sequence ID" value="OGY45417.1"/>
    <property type="molecule type" value="Genomic_DNA"/>
</dbReference>
<protein>
    <recommendedName>
        <fullName evidence="1">Nudix hydrolase domain-containing protein</fullName>
    </recommendedName>
</protein>
<dbReference type="PROSITE" id="PS51462">
    <property type="entry name" value="NUDIX"/>
    <property type="match status" value="1"/>
</dbReference>
<feature type="domain" description="Nudix hydrolase" evidence="1">
    <location>
        <begin position="8"/>
        <end position="134"/>
    </location>
</feature>
<dbReference type="InterPro" id="IPR015797">
    <property type="entry name" value="NUDIX_hydrolase-like_dom_sf"/>
</dbReference>
<dbReference type="InterPro" id="IPR000086">
    <property type="entry name" value="NUDIX_hydrolase_dom"/>
</dbReference>
<proteinExistence type="predicted"/>
<evidence type="ECO:0000313" key="2">
    <source>
        <dbReference type="EMBL" id="OGY45417.1"/>
    </source>
</evidence>
<sequence length="137" mass="15710">MDKTQFTKFVNSAGGIIVNQKNQVAIIKMPDNDWGFPKGSIDEGGSHLTAAKREVYEETGLADLKMVKEFEPYQRPNGSDPQELKTIYMFLFRTSQEELKSIEPDVIEAKWVNKDKVTTVLTYPKDIEFFEKIKSEL</sequence>
<dbReference type="Pfam" id="PF00293">
    <property type="entry name" value="NUDIX"/>
    <property type="match status" value="1"/>
</dbReference>
<comment type="caution">
    <text evidence="2">The sequence shown here is derived from an EMBL/GenBank/DDBJ whole genome shotgun (WGS) entry which is preliminary data.</text>
</comment>
<gene>
    <name evidence="2" type="ORF">A2744_00385</name>
</gene>
<dbReference type="STRING" id="1797535.A2744_00385"/>
<dbReference type="AlphaFoldDB" id="A0A1G1Y1G4"/>
<dbReference type="PANTHER" id="PTHR43736:SF1">
    <property type="entry name" value="DIHYDRONEOPTERIN TRIPHOSPHATE DIPHOSPHATASE"/>
    <property type="match status" value="1"/>
</dbReference>
<evidence type="ECO:0000259" key="1">
    <source>
        <dbReference type="PROSITE" id="PS51462"/>
    </source>
</evidence>
<name>A0A1G1Y1G4_9BACT</name>
<accession>A0A1G1Y1G4</accession>
<dbReference type="PANTHER" id="PTHR43736">
    <property type="entry name" value="ADP-RIBOSE PYROPHOSPHATASE"/>
    <property type="match status" value="1"/>
</dbReference>
<organism evidence="2 3">
    <name type="scientific">Candidatus Buchananbacteria bacterium RIFCSPHIGHO2_01_FULL_44_11</name>
    <dbReference type="NCBI Taxonomy" id="1797535"/>
    <lineage>
        <taxon>Bacteria</taxon>
        <taxon>Candidatus Buchananiibacteriota</taxon>
    </lineage>
</organism>